<organism evidence="2">
    <name type="scientific">Amphimedon queenslandica</name>
    <name type="common">Sponge</name>
    <dbReference type="NCBI Taxonomy" id="400682"/>
    <lineage>
        <taxon>Eukaryota</taxon>
        <taxon>Metazoa</taxon>
        <taxon>Porifera</taxon>
        <taxon>Demospongiae</taxon>
        <taxon>Heteroscleromorpha</taxon>
        <taxon>Haplosclerida</taxon>
        <taxon>Niphatidae</taxon>
        <taxon>Amphimedon</taxon>
    </lineage>
</organism>
<reference evidence="2" key="1">
    <citation type="submission" date="2017-05" db="UniProtKB">
        <authorList>
            <consortium name="EnsemblMetazoa"/>
        </authorList>
    </citation>
    <scope>IDENTIFICATION</scope>
</reference>
<dbReference type="InParanoid" id="A0A1X7TG87"/>
<dbReference type="OrthoDB" id="295078at2759"/>
<protein>
    <submittedName>
        <fullName evidence="2">Uncharacterized protein</fullName>
    </submittedName>
</protein>
<dbReference type="AlphaFoldDB" id="A0A1X7TG87"/>
<keyword evidence="1" id="KW-0175">Coiled coil</keyword>
<proteinExistence type="predicted"/>
<accession>A0A1X7TG87</accession>
<dbReference type="EnsemblMetazoa" id="Aqu2.1.13590_001">
    <property type="protein sequence ID" value="Aqu2.1.13590_001"/>
    <property type="gene ID" value="Aqu2.1.13590"/>
</dbReference>
<name>A0A1X7TG87_AMPQE</name>
<evidence type="ECO:0000313" key="2">
    <source>
        <dbReference type="EnsemblMetazoa" id="Aqu2.1.13590_001"/>
    </source>
</evidence>
<sequence length="232" mass="26369">MTVIQIFLSQSSVLVPVHELLKRLLQPKSPQENDVPLEGHDRQAEASCISIPDCPPSTQKCNFLTRILETGVHVYLLCCYEALLNQPPPHYWFQLEKEIKNRTHRQLLRKKLSHYKKPHGQTPPLSLSLDIESLLWELAVVKIECAECADLLERKVLEMRKLNKKYSDTEKELKEAHETVGSPTSMRGGSYAKSIDGVASSVNSESSKQTVTIAIIKTLNYSSTRFRLVQKM</sequence>
<feature type="coiled-coil region" evidence="1">
    <location>
        <begin position="152"/>
        <end position="179"/>
    </location>
</feature>
<evidence type="ECO:0000256" key="1">
    <source>
        <dbReference type="SAM" id="Coils"/>
    </source>
</evidence>